<dbReference type="STRING" id="542762.A0A4V6RY55"/>
<dbReference type="InterPro" id="IPR011598">
    <property type="entry name" value="bHLH_dom"/>
</dbReference>
<dbReference type="InterPro" id="IPR051358">
    <property type="entry name" value="TF_AMS/ICE1/BHLH6-like"/>
</dbReference>
<comment type="caution">
    <text evidence="7">The sequence shown here is derived from an EMBL/GenBank/DDBJ whole genome shotgun (WGS) entry which is preliminary data.</text>
</comment>
<feature type="region of interest" description="Disordered" evidence="5">
    <location>
        <begin position="358"/>
        <end position="386"/>
    </location>
</feature>
<evidence type="ECO:0000256" key="1">
    <source>
        <dbReference type="ARBA" id="ARBA00004123"/>
    </source>
</evidence>
<evidence type="ECO:0000256" key="5">
    <source>
        <dbReference type="SAM" id="MobiDB-lite"/>
    </source>
</evidence>
<dbReference type="GO" id="GO:0046983">
    <property type="term" value="F:protein dimerization activity"/>
    <property type="evidence" value="ECO:0007669"/>
    <property type="project" value="InterPro"/>
</dbReference>
<evidence type="ECO:0000256" key="4">
    <source>
        <dbReference type="ARBA" id="ARBA00023242"/>
    </source>
</evidence>
<dbReference type="Pfam" id="PF00010">
    <property type="entry name" value="HLH"/>
    <property type="match status" value="1"/>
</dbReference>
<dbReference type="GO" id="GO:0003700">
    <property type="term" value="F:DNA-binding transcription factor activity"/>
    <property type="evidence" value="ECO:0007669"/>
    <property type="project" value="TreeGrafter"/>
</dbReference>
<dbReference type="Gene3D" id="4.10.280.10">
    <property type="entry name" value="Helix-loop-helix DNA-binding domain"/>
    <property type="match status" value="1"/>
</dbReference>
<proteinExistence type="predicted"/>
<dbReference type="Pfam" id="PF22754">
    <property type="entry name" value="bHLH-TF_ACT-like_plant"/>
    <property type="match status" value="1"/>
</dbReference>
<gene>
    <name evidence="7" type="ORF">TEA_019390</name>
</gene>
<reference evidence="7 8" key="1">
    <citation type="journal article" date="2018" name="Proc. Natl. Acad. Sci. U.S.A.">
        <title>Draft genome sequence of Camellia sinensis var. sinensis provides insights into the evolution of the tea genome and tea quality.</title>
        <authorList>
            <person name="Wei C."/>
            <person name="Yang H."/>
            <person name="Wang S."/>
            <person name="Zhao J."/>
            <person name="Liu C."/>
            <person name="Gao L."/>
            <person name="Xia E."/>
            <person name="Lu Y."/>
            <person name="Tai Y."/>
            <person name="She G."/>
            <person name="Sun J."/>
            <person name="Cao H."/>
            <person name="Tong W."/>
            <person name="Gao Q."/>
            <person name="Li Y."/>
            <person name="Deng W."/>
            <person name="Jiang X."/>
            <person name="Wang W."/>
            <person name="Chen Q."/>
            <person name="Zhang S."/>
            <person name="Li H."/>
            <person name="Wu J."/>
            <person name="Wang P."/>
            <person name="Li P."/>
            <person name="Shi C."/>
            <person name="Zheng F."/>
            <person name="Jian J."/>
            <person name="Huang B."/>
            <person name="Shan D."/>
            <person name="Shi M."/>
            <person name="Fang C."/>
            <person name="Yue Y."/>
            <person name="Li F."/>
            <person name="Li D."/>
            <person name="Wei S."/>
            <person name="Han B."/>
            <person name="Jiang C."/>
            <person name="Yin Y."/>
            <person name="Xia T."/>
            <person name="Zhang Z."/>
            <person name="Bennetzen J.L."/>
            <person name="Zhao S."/>
            <person name="Wan X."/>
        </authorList>
    </citation>
    <scope>NUCLEOTIDE SEQUENCE [LARGE SCALE GENOMIC DNA]</scope>
    <source>
        <strain evidence="8">cv. Shuchazao</strain>
        <tissue evidence="7">Leaf</tissue>
    </source>
</reference>
<feature type="compositionally biased region" description="Polar residues" evidence="5">
    <location>
        <begin position="372"/>
        <end position="382"/>
    </location>
</feature>
<protein>
    <recommendedName>
        <fullName evidence="6">BHLH domain-containing protein</fullName>
    </recommendedName>
</protein>
<dbReference type="PANTHER" id="PTHR31945">
    <property type="entry name" value="TRANSCRIPTION FACTOR SCREAM2-RELATED"/>
    <property type="match status" value="1"/>
</dbReference>
<dbReference type="AlphaFoldDB" id="A0A4V6RY55"/>
<dbReference type="PROSITE" id="PS50888">
    <property type="entry name" value="BHLH"/>
    <property type="match status" value="1"/>
</dbReference>
<keyword evidence="4" id="KW-0539">Nucleus</keyword>
<evidence type="ECO:0000259" key="6">
    <source>
        <dbReference type="PROSITE" id="PS50888"/>
    </source>
</evidence>
<dbReference type="SUPFAM" id="SSF47459">
    <property type="entry name" value="HLH, helix-loop-helix DNA-binding domain"/>
    <property type="match status" value="1"/>
</dbReference>
<organism evidence="7 8">
    <name type="scientific">Camellia sinensis var. sinensis</name>
    <name type="common">China tea</name>
    <dbReference type="NCBI Taxonomy" id="542762"/>
    <lineage>
        <taxon>Eukaryota</taxon>
        <taxon>Viridiplantae</taxon>
        <taxon>Streptophyta</taxon>
        <taxon>Embryophyta</taxon>
        <taxon>Tracheophyta</taxon>
        <taxon>Spermatophyta</taxon>
        <taxon>Magnoliopsida</taxon>
        <taxon>eudicotyledons</taxon>
        <taxon>Gunneridae</taxon>
        <taxon>Pentapetalae</taxon>
        <taxon>asterids</taxon>
        <taxon>Ericales</taxon>
        <taxon>Theaceae</taxon>
        <taxon>Camellia</taxon>
    </lineage>
</organism>
<keyword evidence="8" id="KW-1185">Reference proteome</keyword>
<feature type="domain" description="BHLH" evidence="6">
    <location>
        <begin position="291"/>
        <end position="340"/>
    </location>
</feature>
<dbReference type="GO" id="GO:0043565">
    <property type="term" value="F:sequence-specific DNA binding"/>
    <property type="evidence" value="ECO:0007669"/>
    <property type="project" value="TreeGrafter"/>
</dbReference>
<evidence type="ECO:0000313" key="7">
    <source>
        <dbReference type="EMBL" id="THG00147.1"/>
    </source>
</evidence>
<dbReference type="Proteomes" id="UP000306102">
    <property type="component" value="Unassembled WGS sequence"/>
</dbReference>
<feature type="region of interest" description="Disordered" evidence="5">
    <location>
        <begin position="222"/>
        <end position="245"/>
    </location>
</feature>
<name>A0A4V6RY55_CAMSN</name>
<accession>A0A4V6RY55</accession>
<keyword evidence="2" id="KW-0805">Transcription regulation</keyword>
<dbReference type="Pfam" id="PF14215">
    <property type="entry name" value="bHLH-MYC_N"/>
    <property type="match status" value="1"/>
</dbReference>
<dbReference type="EMBL" id="SDRB02011789">
    <property type="protein sequence ID" value="THG00147.1"/>
    <property type="molecule type" value="Genomic_DNA"/>
</dbReference>
<dbReference type="InterPro" id="IPR054502">
    <property type="entry name" value="bHLH-TF_ACT-like_plant"/>
</dbReference>
<evidence type="ECO:0000313" key="8">
    <source>
        <dbReference type="Proteomes" id="UP000306102"/>
    </source>
</evidence>
<comment type="subcellular location">
    <subcellularLocation>
        <location evidence="1">Nucleus</location>
    </subcellularLocation>
</comment>
<dbReference type="SMART" id="SM00353">
    <property type="entry name" value="HLH"/>
    <property type="match status" value="1"/>
</dbReference>
<dbReference type="InterPro" id="IPR036638">
    <property type="entry name" value="HLH_DNA-bd_sf"/>
</dbReference>
<sequence length="490" mass="55159">MSALETALHWLRPLVESNTWDYCVVWKLGNDPSRFIQWVGCCCAGACACGGELVNVKEESGDQKHHLFPLCRDCKIKHSAKTKACEKLSHFPSSMALYSGIHGEVVMSTEARWIRCAKDSNSSDHLHVESTGTELLIPVVNGLIELFSTKHIPKDEKIVDFITSQFNINIKRESVTAQSYSTTLNLSKQPHDPLVGEYFNSFIPRLPFLSLVSQPATYPCFEGSSTGSSPSNQHSSFCSGSGHVSPNVSVNESIEKYPPSKKQEELGILGHANHLVEKDSLKSKQRIEREQYQSKNLVTERKRRNRIKDGLFTLRSLVPKISKMDRASILGDAIEYIEDLQKAVKKLQDELREMEKEKFNEESDELEMPKLNASTEHNQDPSTVDENEQMEEQVEVKQIGMRNFLLKLLCKRKQGGFRGLIEAVNSLGLQVIDANVTTFNGKVLNILQLEELVCKVNKLGVEVQQKSLRDSLIKLTGNNKTSQEYTMECP</sequence>
<evidence type="ECO:0000256" key="2">
    <source>
        <dbReference type="ARBA" id="ARBA00023015"/>
    </source>
</evidence>
<dbReference type="PANTHER" id="PTHR31945:SF63">
    <property type="entry name" value="TRANSCRIPTION FACTOR BHLH90"/>
    <property type="match status" value="1"/>
</dbReference>
<feature type="compositionally biased region" description="Polar residues" evidence="5">
    <location>
        <begin position="223"/>
        <end position="245"/>
    </location>
</feature>
<dbReference type="InterPro" id="IPR025610">
    <property type="entry name" value="MYC/MYB_N"/>
</dbReference>
<evidence type="ECO:0000256" key="3">
    <source>
        <dbReference type="ARBA" id="ARBA00023163"/>
    </source>
</evidence>
<keyword evidence="3" id="KW-0804">Transcription</keyword>
<dbReference type="GO" id="GO:0005634">
    <property type="term" value="C:nucleus"/>
    <property type="evidence" value="ECO:0007669"/>
    <property type="project" value="UniProtKB-SubCell"/>
</dbReference>